<gene>
    <name evidence="3" type="ORF">K493DRAFT_67712</name>
</gene>
<dbReference type="InterPro" id="IPR010089">
    <property type="entry name" value="Flavoprotein_WrbA-like"/>
</dbReference>
<feature type="domain" description="Flavodoxin-like" evidence="2">
    <location>
        <begin position="18"/>
        <end position="205"/>
    </location>
</feature>
<dbReference type="InterPro" id="IPR005025">
    <property type="entry name" value="FMN_Rdtase-like_dom"/>
</dbReference>
<dbReference type="PANTHER" id="PTHR30546:SF23">
    <property type="entry name" value="FLAVOPROTEIN-LIKE PROTEIN YCP4-RELATED"/>
    <property type="match status" value="1"/>
</dbReference>
<dbReference type="AlphaFoldDB" id="A0A1Y1YZY6"/>
<dbReference type="InParanoid" id="A0A1Y1YZY6"/>
<dbReference type="STRING" id="1314790.A0A1Y1YZY6"/>
<dbReference type="InterPro" id="IPR008254">
    <property type="entry name" value="Flavodoxin/NO_synth"/>
</dbReference>
<accession>A0A1Y1YZY6</accession>
<dbReference type="FunCoup" id="A0A1Y1YZY6">
    <property type="interactions" value="204"/>
</dbReference>
<evidence type="ECO:0000256" key="1">
    <source>
        <dbReference type="ARBA" id="ARBA00006961"/>
    </source>
</evidence>
<dbReference type="NCBIfam" id="TIGR01755">
    <property type="entry name" value="flav_wrbA"/>
    <property type="match status" value="1"/>
</dbReference>
<evidence type="ECO:0000313" key="3">
    <source>
        <dbReference type="EMBL" id="ORY03610.1"/>
    </source>
</evidence>
<dbReference type="Proteomes" id="UP000193498">
    <property type="component" value="Unassembled WGS sequence"/>
</dbReference>
<dbReference type="PANTHER" id="PTHR30546">
    <property type="entry name" value="FLAVODOXIN-RELATED PROTEIN WRBA-RELATED"/>
    <property type="match status" value="1"/>
</dbReference>
<comment type="similarity">
    <text evidence="1">Belongs to the WrbA family.</text>
</comment>
<dbReference type="SUPFAM" id="SSF52218">
    <property type="entry name" value="Flavoproteins"/>
    <property type="match status" value="1"/>
</dbReference>
<dbReference type="GO" id="GO:0016020">
    <property type="term" value="C:membrane"/>
    <property type="evidence" value="ECO:0007669"/>
    <property type="project" value="TreeGrafter"/>
</dbReference>
<keyword evidence="4" id="KW-1185">Reference proteome</keyword>
<dbReference type="OrthoDB" id="504689at2759"/>
<dbReference type="GO" id="GO:0010181">
    <property type="term" value="F:FMN binding"/>
    <property type="evidence" value="ECO:0007669"/>
    <property type="project" value="InterPro"/>
</dbReference>
<dbReference type="Pfam" id="PF03358">
    <property type="entry name" value="FMN_red"/>
    <property type="match status" value="1"/>
</dbReference>
<dbReference type="InterPro" id="IPR029039">
    <property type="entry name" value="Flavoprotein-like_sf"/>
</dbReference>
<dbReference type="GO" id="GO:0003955">
    <property type="term" value="F:NAD(P)H dehydrogenase (quinone) activity"/>
    <property type="evidence" value="ECO:0007669"/>
    <property type="project" value="InterPro"/>
</dbReference>
<organism evidence="3 4">
    <name type="scientific">Basidiobolus meristosporus CBS 931.73</name>
    <dbReference type="NCBI Taxonomy" id="1314790"/>
    <lineage>
        <taxon>Eukaryota</taxon>
        <taxon>Fungi</taxon>
        <taxon>Fungi incertae sedis</taxon>
        <taxon>Zoopagomycota</taxon>
        <taxon>Entomophthoromycotina</taxon>
        <taxon>Basidiobolomycetes</taxon>
        <taxon>Basidiobolales</taxon>
        <taxon>Basidiobolaceae</taxon>
        <taxon>Basidiobolus</taxon>
    </lineage>
</organism>
<dbReference type="NCBIfam" id="NF002999">
    <property type="entry name" value="PRK03767.1"/>
    <property type="match status" value="1"/>
</dbReference>
<sequence>MQSIPPIQIHAATHRAKVLVIFYTLYGHVYQLAKEVQLGLEKNPNLTVEMYQIPETIPEEVLQSIGAPPKPNVPIITLEKLQEADGILFGIPTRYGAMPSQYHAFWETTLPLWTDGALHHKLAGTFFSTSCQRGGHETTGYTFITNLTHHGMIYVPLGFTSPHLTDNTEVIGGSPWGAGTITNGDGSRPASQKEREIARLQGEHFGQLVLQVTRGKCDDESLYTPTNSTYSTNYTLNSHLAVREKKLPKKRSFLKSFKKLFSH</sequence>
<reference evidence="3 4" key="1">
    <citation type="submission" date="2016-07" db="EMBL/GenBank/DDBJ databases">
        <title>Pervasive Adenine N6-methylation of Active Genes in Fungi.</title>
        <authorList>
            <consortium name="DOE Joint Genome Institute"/>
            <person name="Mondo S.J."/>
            <person name="Dannebaum R.O."/>
            <person name="Kuo R.C."/>
            <person name="Labutti K."/>
            <person name="Haridas S."/>
            <person name="Kuo A."/>
            <person name="Salamov A."/>
            <person name="Ahrendt S.R."/>
            <person name="Lipzen A."/>
            <person name="Sullivan W."/>
            <person name="Andreopoulos W.B."/>
            <person name="Clum A."/>
            <person name="Lindquist E."/>
            <person name="Daum C."/>
            <person name="Ramamoorthy G.K."/>
            <person name="Gryganskyi A."/>
            <person name="Culley D."/>
            <person name="Magnuson J.K."/>
            <person name="James T.Y."/>
            <person name="O'Malley M.A."/>
            <person name="Stajich J.E."/>
            <person name="Spatafora J.W."/>
            <person name="Visel A."/>
            <person name="Grigoriev I.V."/>
        </authorList>
    </citation>
    <scope>NUCLEOTIDE SEQUENCE [LARGE SCALE GENOMIC DNA]</scope>
    <source>
        <strain evidence="3 4">CBS 931.73</strain>
    </source>
</reference>
<dbReference type="PROSITE" id="PS50902">
    <property type="entry name" value="FLAVODOXIN_LIKE"/>
    <property type="match status" value="1"/>
</dbReference>
<comment type="caution">
    <text evidence="3">The sequence shown here is derived from an EMBL/GenBank/DDBJ whole genome shotgun (WGS) entry which is preliminary data.</text>
</comment>
<evidence type="ECO:0000259" key="2">
    <source>
        <dbReference type="PROSITE" id="PS50902"/>
    </source>
</evidence>
<name>A0A1Y1YZY6_9FUNG</name>
<proteinExistence type="inferred from homology"/>
<protein>
    <submittedName>
        <fullName evidence="3">Flavo protein WrbA</fullName>
    </submittedName>
</protein>
<dbReference type="FunFam" id="3.40.50.360:FF:000001">
    <property type="entry name" value="NAD(P)H dehydrogenase (Quinone) FQR1-like"/>
    <property type="match status" value="1"/>
</dbReference>
<evidence type="ECO:0000313" key="4">
    <source>
        <dbReference type="Proteomes" id="UP000193498"/>
    </source>
</evidence>
<dbReference type="EMBL" id="MCFE01000044">
    <property type="protein sequence ID" value="ORY03610.1"/>
    <property type="molecule type" value="Genomic_DNA"/>
</dbReference>
<dbReference type="Gene3D" id="3.40.50.360">
    <property type="match status" value="1"/>
</dbReference>